<keyword evidence="3" id="KW-1185">Reference proteome</keyword>
<keyword evidence="1" id="KW-0812">Transmembrane</keyword>
<evidence type="ECO:0000313" key="3">
    <source>
        <dbReference type="Proteomes" id="UP001442364"/>
    </source>
</evidence>
<organism evidence="2 3">
    <name type="scientific">[Lactobacillus] rogosae</name>
    <dbReference type="NCBI Taxonomy" id="706562"/>
    <lineage>
        <taxon>Bacteria</taxon>
        <taxon>Bacillati</taxon>
        <taxon>Bacillota</taxon>
        <taxon>Clostridia</taxon>
        <taxon>Lachnospirales</taxon>
        <taxon>Lachnospiraceae</taxon>
        <taxon>Lachnospira</taxon>
    </lineage>
</organism>
<proteinExistence type="predicted"/>
<gene>
    <name evidence="2" type="ORF">WMO14_05560</name>
</gene>
<accession>A0ABV1BWB8</accession>
<protein>
    <recommendedName>
        <fullName evidence="4">DUF4179 domain-containing protein</fullName>
    </recommendedName>
</protein>
<feature type="transmembrane region" description="Helical" evidence="1">
    <location>
        <begin position="95"/>
        <end position="113"/>
    </location>
</feature>
<dbReference type="Proteomes" id="UP001442364">
    <property type="component" value="Unassembled WGS sequence"/>
</dbReference>
<sequence>MTDNKNIFTNNKKSDSQNVKDNLLIDELDTYSDYVHEFSDSYKNRKEEFLRSLESVNEHKATGKENTVIKNFNNNRKISSIRSIKRVFTRKYDRIAAAVILAMILIPCTVLAAEKIVSYYNINIKKTGNYSYDLGLRKDSDYNANTKFHTNVKINFNTDLSGYDIETDGSNYKLSYAGNDNLKDKNISVMLIGLNDNEDIQLKYITDVKETEYSDKKIVWFTHSYGENAVNTNNGNYINDIFAVYSDYGYAIEIKAQNNTSEDLLQELVKNIELVECDESEAAQANYRIYRDEYVKEDNEDIYAGEYTDINYKLNDKFNMPDMDMYSSNKLEYTVNNYTVISSIQDLEDSLINEENNNISDKSNWISSELLGELINEDGTFIKYKRPVTYNMGDGVSTLNSYYEAETISTRLVLVDISVENTSDEYIQNVRLIPQICSLYRHNGKLMIPRECYSNSFVNSEGYPLCVMFKSSLGIVRDAQSVNRTSVNPNENIHIIAGYLVDEDRLDDMLLFYNSYGSLAYGKGKLASIKLK</sequence>
<name>A0ABV1BWB8_9FIRM</name>
<dbReference type="RefSeq" id="WP_055306243.1">
    <property type="nucleotide sequence ID" value="NZ_DAWCMB010000314.1"/>
</dbReference>
<keyword evidence="1" id="KW-1133">Transmembrane helix</keyword>
<evidence type="ECO:0008006" key="4">
    <source>
        <dbReference type="Google" id="ProtNLM"/>
    </source>
</evidence>
<dbReference type="EMBL" id="JBBMER010000003">
    <property type="protein sequence ID" value="MEQ2379345.1"/>
    <property type="molecule type" value="Genomic_DNA"/>
</dbReference>
<evidence type="ECO:0000313" key="2">
    <source>
        <dbReference type="EMBL" id="MEQ2379345.1"/>
    </source>
</evidence>
<comment type="caution">
    <text evidence="2">The sequence shown here is derived from an EMBL/GenBank/DDBJ whole genome shotgun (WGS) entry which is preliminary data.</text>
</comment>
<reference evidence="2 3" key="1">
    <citation type="submission" date="2024-03" db="EMBL/GenBank/DDBJ databases">
        <title>Human intestinal bacterial collection.</title>
        <authorList>
            <person name="Pauvert C."/>
            <person name="Hitch T.C.A."/>
            <person name="Clavel T."/>
        </authorList>
    </citation>
    <scope>NUCLEOTIDE SEQUENCE [LARGE SCALE GENOMIC DNA]</scope>
    <source>
        <strain evidence="2 3">CLA-AA-H255</strain>
    </source>
</reference>
<keyword evidence="1" id="KW-0472">Membrane</keyword>
<evidence type="ECO:0000256" key="1">
    <source>
        <dbReference type="SAM" id="Phobius"/>
    </source>
</evidence>